<dbReference type="RefSeq" id="WP_281749373.1">
    <property type="nucleotide sequence ID" value="NZ_AP026933.1"/>
</dbReference>
<evidence type="ECO:0000313" key="2">
    <source>
        <dbReference type="EMBL" id="BDT03358.1"/>
    </source>
</evidence>
<keyword evidence="1" id="KW-0812">Transmembrane</keyword>
<feature type="transmembrane region" description="Helical" evidence="1">
    <location>
        <begin position="6"/>
        <end position="22"/>
    </location>
</feature>
<evidence type="ECO:0000313" key="3">
    <source>
        <dbReference type="Proteomes" id="UP001163387"/>
    </source>
</evidence>
<keyword evidence="1" id="KW-1133">Transmembrane helix</keyword>
<name>A0ABM8BU08_9MOLU</name>
<dbReference type="EMBL" id="AP026933">
    <property type="protein sequence ID" value="BDT03358.1"/>
    <property type="molecule type" value="Genomic_DNA"/>
</dbReference>
<protein>
    <recommendedName>
        <fullName evidence="4">Spiroplasmavirus-related protein</fullName>
    </recommendedName>
</protein>
<gene>
    <name evidence="2" type="ORF">SHM_10040</name>
</gene>
<proteinExistence type="predicted"/>
<organism evidence="2 3">
    <name type="scientific">Spiroplasma ixodetis</name>
    <dbReference type="NCBI Taxonomy" id="2141"/>
    <lineage>
        <taxon>Bacteria</taxon>
        <taxon>Bacillati</taxon>
        <taxon>Mycoplasmatota</taxon>
        <taxon>Mollicutes</taxon>
        <taxon>Entomoplasmatales</taxon>
        <taxon>Spiroplasmataceae</taxon>
        <taxon>Spiroplasma</taxon>
    </lineage>
</organism>
<dbReference type="Proteomes" id="UP001163387">
    <property type="component" value="Chromosome"/>
</dbReference>
<reference evidence="2 3" key="1">
    <citation type="journal article" date="2022" name="Front. Microbiol.">
        <title>Male-killing mechanisms vary between Spiroplasma species.</title>
        <authorList>
            <person name="Arai H."/>
            <person name="Inoue M."/>
            <person name="Kageyama D."/>
        </authorList>
    </citation>
    <scope>NUCLEOTIDE SEQUENCE [LARGE SCALE GENOMIC DNA]</scope>
    <source>
        <strain evidence="3">sHm</strain>
    </source>
</reference>
<sequence length="55" mass="6399">MWGEVRFIIILVPLSLLLNWWYDHKDAKNQVGNKKIKLVVNNSSSLNNKTTTDEN</sequence>
<evidence type="ECO:0008006" key="4">
    <source>
        <dbReference type="Google" id="ProtNLM"/>
    </source>
</evidence>
<evidence type="ECO:0000256" key="1">
    <source>
        <dbReference type="SAM" id="Phobius"/>
    </source>
</evidence>
<keyword evidence="1" id="KW-0472">Membrane</keyword>
<accession>A0ABM8BU08</accession>
<keyword evidence="3" id="KW-1185">Reference proteome</keyword>